<reference evidence="9 10" key="1">
    <citation type="submission" date="2018-10" db="EMBL/GenBank/DDBJ databases">
        <title>The genome of Streptomyces dangxiongensis Z022.</title>
        <authorList>
            <person name="Zhang B."/>
        </authorList>
    </citation>
    <scope>NUCLEOTIDE SEQUENCE [LARGE SCALE GENOMIC DNA]</scope>
    <source>
        <strain evidence="9 10">Z022</strain>
    </source>
</reference>
<dbReference type="GO" id="GO:0009307">
    <property type="term" value="P:DNA restriction-modification system"/>
    <property type="evidence" value="ECO:0007669"/>
    <property type="project" value="UniProtKB-KW"/>
</dbReference>
<keyword evidence="10" id="KW-1185">Reference proteome</keyword>
<evidence type="ECO:0000256" key="2">
    <source>
        <dbReference type="ARBA" id="ARBA00022679"/>
    </source>
</evidence>
<dbReference type="OrthoDB" id="9813719at2"/>
<evidence type="ECO:0000256" key="5">
    <source>
        <dbReference type="PROSITE-ProRule" id="PRU01016"/>
    </source>
</evidence>
<dbReference type="Gene3D" id="3.40.50.150">
    <property type="entry name" value="Vaccinia Virus protein VP39"/>
    <property type="match status" value="1"/>
</dbReference>
<dbReference type="GO" id="GO:0032259">
    <property type="term" value="P:methylation"/>
    <property type="evidence" value="ECO:0007669"/>
    <property type="project" value="UniProtKB-KW"/>
</dbReference>
<gene>
    <name evidence="9" type="primary">dcm</name>
    <name evidence="9" type="ORF">D9753_14575</name>
</gene>
<dbReference type="InterPro" id="IPR018117">
    <property type="entry name" value="C5_DNA_meth_AS"/>
</dbReference>
<dbReference type="InterPro" id="IPR001525">
    <property type="entry name" value="C5_MeTfrase"/>
</dbReference>
<dbReference type="PANTHER" id="PTHR10629">
    <property type="entry name" value="CYTOSINE-SPECIFIC METHYLTRANSFERASE"/>
    <property type="match status" value="1"/>
</dbReference>
<dbReference type="GO" id="GO:0003886">
    <property type="term" value="F:DNA (cytosine-5-)-methyltransferase activity"/>
    <property type="evidence" value="ECO:0007669"/>
    <property type="project" value="UniProtKB-EC"/>
</dbReference>
<dbReference type="AlphaFoldDB" id="A0A3G2JHQ2"/>
<dbReference type="PRINTS" id="PR00105">
    <property type="entry name" value="C5METTRFRASE"/>
</dbReference>
<evidence type="ECO:0000313" key="9">
    <source>
        <dbReference type="EMBL" id="AYN39942.1"/>
    </source>
</evidence>
<evidence type="ECO:0000256" key="8">
    <source>
        <dbReference type="SAM" id="MobiDB-lite"/>
    </source>
</evidence>
<feature type="region of interest" description="Disordered" evidence="8">
    <location>
        <begin position="1"/>
        <end position="76"/>
    </location>
</feature>
<dbReference type="EC" id="2.1.1.37" evidence="7"/>
<keyword evidence="1 5" id="KW-0489">Methyltransferase</keyword>
<dbReference type="KEGG" id="sdd:D9753_14575"/>
<dbReference type="SUPFAM" id="SSF53335">
    <property type="entry name" value="S-adenosyl-L-methionine-dependent methyltransferases"/>
    <property type="match status" value="1"/>
</dbReference>
<dbReference type="PROSITE" id="PS00094">
    <property type="entry name" value="C5_MTASE_1"/>
    <property type="match status" value="1"/>
</dbReference>
<dbReference type="Proteomes" id="UP000268329">
    <property type="component" value="Chromosome"/>
</dbReference>
<evidence type="ECO:0000256" key="6">
    <source>
        <dbReference type="RuleBase" id="RU000416"/>
    </source>
</evidence>
<evidence type="ECO:0000256" key="4">
    <source>
        <dbReference type="ARBA" id="ARBA00022747"/>
    </source>
</evidence>
<dbReference type="Pfam" id="PF00145">
    <property type="entry name" value="DNA_methylase"/>
    <property type="match status" value="1"/>
</dbReference>
<dbReference type="PROSITE" id="PS00095">
    <property type="entry name" value="C5_MTASE_2"/>
    <property type="match status" value="1"/>
</dbReference>
<feature type="compositionally biased region" description="Polar residues" evidence="8">
    <location>
        <begin position="7"/>
        <end position="17"/>
    </location>
</feature>
<dbReference type="InterPro" id="IPR029063">
    <property type="entry name" value="SAM-dependent_MTases_sf"/>
</dbReference>
<comment type="similarity">
    <text evidence="5 6">Belongs to the class I-like SAM-binding methyltransferase superfamily. C5-methyltransferase family.</text>
</comment>
<name>A0A3G2JHQ2_9ACTN</name>
<dbReference type="NCBIfam" id="TIGR00675">
    <property type="entry name" value="dcm"/>
    <property type="match status" value="1"/>
</dbReference>
<accession>A0A3G2JHQ2</accession>
<comment type="catalytic activity">
    <reaction evidence="7">
        <text>a 2'-deoxycytidine in DNA + S-adenosyl-L-methionine = a 5-methyl-2'-deoxycytidine in DNA + S-adenosyl-L-homocysteine + H(+)</text>
        <dbReference type="Rhea" id="RHEA:13681"/>
        <dbReference type="Rhea" id="RHEA-COMP:11369"/>
        <dbReference type="Rhea" id="RHEA-COMP:11370"/>
        <dbReference type="ChEBI" id="CHEBI:15378"/>
        <dbReference type="ChEBI" id="CHEBI:57856"/>
        <dbReference type="ChEBI" id="CHEBI:59789"/>
        <dbReference type="ChEBI" id="CHEBI:85452"/>
        <dbReference type="ChEBI" id="CHEBI:85454"/>
        <dbReference type="EC" id="2.1.1.37"/>
    </reaction>
</comment>
<feature type="compositionally biased region" description="Basic and acidic residues" evidence="8">
    <location>
        <begin position="38"/>
        <end position="62"/>
    </location>
</feature>
<dbReference type="EMBL" id="CP033073">
    <property type="protein sequence ID" value="AYN39942.1"/>
    <property type="molecule type" value="Genomic_DNA"/>
</dbReference>
<dbReference type="InterPro" id="IPR031303">
    <property type="entry name" value="C5_meth_CS"/>
</dbReference>
<sequence>MPERPIQQHSLFDTSIESEGADGPIVPSRIRSTSPFHQPRDLTEAQREKFRRMSRESREARRSALAGEGPAPLHEINVPKFHPLDLMPKRDGKGLSALSLFSGGGGLDLGVERAGFSHTASFEIMSEAGDTLRKARSDWAVFSGETDGDVRRANFKQWRGEVDLLHGGPPCQPFSNAGRQKGHLDERDMWPQFVRAVKEIRPAAFIGENVPALASPKFSEYVSTSIMAPLSGSYHIQKIILQASDFGVPQVRRRVFFIGFRTKKMANGWKAPQSTHYWGDASITEGERCMGLREALGLPDIGVDDLSPTIRSSLTGPRHTTSILNSVAAQRKFESLQIWPNGVAADRASARAFVAKNGHFRLSVPDIALIQGFPEDWPFVGATYMALGQIGNAVPPPLAYAVASSVLEVLSK</sequence>
<evidence type="ECO:0000256" key="3">
    <source>
        <dbReference type="ARBA" id="ARBA00022691"/>
    </source>
</evidence>
<dbReference type="PROSITE" id="PS51679">
    <property type="entry name" value="SAM_MT_C5"/>
    <property type="match status" value="1"/>
</dbReference>
<dbReference type="GO" id="GO:0003677">
    <property type="term" value="F:DNA binding"/>
    <property type="evidence" value="ECO:0007669"/>
    <property type="project" value="TreeGrafter"/>
</dbReference>
<keyword evidence="2 5" id="KW-0808">Transferase</keyword>
<keyword evidence="4" id="KW-0680">Restriction system</keyword>
<dbReference type="REBASE" id="276049">
    <property type="entry name" value="M.SspZ022ORF14575P"/>
</dbReference>
<evidence type="ECO:0000256" key="7">
    <source>
        <dbReference type="RuleBase" id="RU000417"/>
    </source>
</evidence>
<evidence type="ECO:0000256" key="1">
    <source>
        <dbReference type="ARBA" id="ARBA00022603"/>
    </source>
</evidence>
<protein>
    <recommendedName>
        <fullName evidence="7">Cytosine-specific methyltransferase</fullName>
        <ecNumber evidence="7">2.1.1.37</ecNumber>
    </recommendedName>
</protein>
<dbReference type="InterPro" id="IPR050390">
    <property type="entry name" value="C5-Methyltransferase"/>
</dbReference>
<dbReference type="PANTHER" id="PTHR10629:SF52">
    <property type="entry name" value="DNA (CYTOSINE-5)-METHYLTRANSFERASE 1"/>
    <property type="match status" value="1"/>
</dbReference>
<feature type="active site" evidence="5">
    <location>
        <position position="171"/>
    </location>
</feature>
<proteinExistence type="inferred from homology"/>
<dbReference type="GO" id="GO:0044027">
    <property type="term" value="P:negative regulation of gene expression via chromosomal CpG island methylation"/>
    <property type="evidence" value="ECO:0007669"/>
    <property type="project" value="TreeGrafter"/>
</dbReference>
<organism evidence="9 10">
    <name type="scientific">Streptomyces dangxiongensis</name>
    <dbReference type="NCBI Taxonomy" id="1442032"/>
    <lineage>
        <taxon>Bacteria</taxon>
        <taxon>Bacillati</taxon>
        <taxon>Actinomycetota</taxon>
        <taxon>Actinomycetes</taxon>
        <taxon>Kitasatosporales</taxon>
        <taxon>Streptomycetaceae</taxon>
        <taxon>Streptomyces</taxon>
    </lineage>
</organism>
<keyword evidence="3 5" id="KW-0949">S-adenosyl-L-methionine</keyword>
<evidence type="ECO:0000313" key="10">
    <source>
        <dbReference type="Proteomes" id="UP000268329"/>
    </source>
</evidence>
<dbReference type="Gene3D" id="3.90.120.10">
    <property type="entry name" value="DNA Methylase, subunit A, domain 2"/>
    <property type="match status" value="1"/>
</dbReference>
<dbReference type="RefSeq" id="WP_121787405.1">
    <property type="nucleotide sequence ID" value="NZ_CP033073.1"/>
</dbReference>